<feature type="compositionally biased region" description="Polar residues" evidence="1">
    <location>
        <begin position="154"/>
        <end position="165"/>
    </location>
</feature>
<dbReference type="AlphaFoldDB" id="K7E233"/>
<reference evidence="2" key="2">
    <citation type="submission" date="2025-08" db="UniProtKB">
        <authorList>
            <consortium name="Ensembl"/>
        </authorList>
    </citation>
    <scope>IDENTIFICATION</scope>
</reference>
<dbReference type="Bgee" id="ENSMODG00000029333">
    <property type="expression patterns" value="Expressed in testis and 2 other cell types or tissues"/>
</dbReference>
<feature type="region of interest" description="Disordered" evidence="1">
    <location>
        <begin position="1"/>
        <end position="25"/>
    </location>
</feature>
<dbReference type="InterPro" id="IPR040879">
    <property type="entry name" value="Spt46-like"/>
</dbReference>
<dbReference type="GeneTree" id="ENSGT00940000162512"/>
<dbReference type="Pfam" id="PF17734">
    <property type="entry name" value="Spt46"/>
    <property type="match status" value="1"/>
</dbReference>
<gene>
    <name evidence="2" type="primary">FAM170B</name>
</gene>
<feature type="region of interest" description="Disordered" evidence="1">
    <location>
        <begin position="143"/>
        <end position="191"/>
    </location>
</feature>
<protein>
    <submittedName>
        <fullName evidence="2">Family with sequence similarity 170 member B</fullName>
    </submittedName>
</protein>
<dbReference type="eggNOG" id="ENOG502S6PC">
    <property type="taxonomic scope" value="Eukaryota"/>
</dbReference>
<feature type="compositionally biased region" description="Basic and acidic residues" evidence="1">
    <location>
        <begin position="1"/>
        <end position="15"/>
    </location>
</feature>
<reference evidence="2 3" key="1">
    <citation type="journal article" date="2007" name="Nature">
        <title>Genome of the marsupial Monodelphis domestica reveals innovation in non-coding sequences.</title>
        <authorList>
            <person name="Mikkelsen T.S."/>
            <person name="Wakefield M.J."/>
            <person name="Aken B."/>
            <person name="Amemiya C.T."/>
            <person name="Chang J.L."/>
            <person name="Duke S."/>
            <person name="Garber M."/>
            <person name="Gentles A.J."/>
            <person name="Goodstadt L."/>
            <person name="Heger A."/>
            <person name="Jurka J."/>
            <person name="Kamal M."/>
            <person name="Mauceli E."/>
            <person name="Searle S.M."/>
            <person name="Sharpe T."/>
            <person name="Baker M.L."/>
            <person name="Batzer M.A."/>
            <person name="Benos P.V."/>
            <person name="Belov K."/>
            <person name="Clamp M."/>
            <person name="Cook A."/>
            <person name="Cuff J."/>
            <person name="Das R."/>
            <person name="Davidow L."/>
            <person name="Deakin J.E."/>
            <person name="Fazzari M.J."/>
            <person name="Glass J.L."/>
            <person name="Grabherr M."/>
            <person name="Greally J.M."/>
            <person name="Gu W."/>
            <person name="Hore T.A."/>
            <person name="Huttley G.A."/>
            <person name="Kleber M."/>
            <person name="Jirtle R.L."/>
            <person name="Koina E."/>
            <person name="Lee J.T."/>
            <person name="Mahony S."/>
            <person name="Marra M.A."/>
            <person name="Miller R.D."/>
            <person name="Nicholls R.D."/>
            <person name="Oda M."/>
            <person name="Papenfuss A.T."/>
            <person name="Parra Z.E."/>
            <person name="Pollock D.D."/>
            <person name="Ray D.A."/>
            <person name="Schein J.E."/>
            <person name="Speed T.P."/>
            <person name="Thompson K."/>
            <person name="VandeBerg J.L."/>
            <person name="Wade C.M."/>
            <person name="Walker J.A."/>
            <person name="Waters P.D."/>
            <person name="Webber C."/>
            <person name="Weidman J.R."/>
            <person name="Xie X."/>
            <person name="Zody M.C."/>
            <person name="Baldwin J."/>
            <person name="Abdouelleil A."/>
            <person name="Abdulkadir J."/>
            <person name="Abebe A."/>
            <person name="Abera B."/>
            <person name="Abreu J."/>
            <person name="Acer S.C."/>
            <person name="Aftuck L."/>
            <person name="Alexander A."/>
            <person name="An P."/>
            <person name="Anderson E."/>
            <person name="Anderson S."/>
            <person name="Arachi H."/>
            <person name="Azer M."/>
            <person name="Bachantsang P."/>
            <person name="Barry A."/>
            <person name="Bayul T."/>
            <person name="Berlin A."/>
            <person name="Bessette D."/>
            <person name="Bloom T."/>
            <person name="Bloom T."/>
            <person name="Boguslavskiy L."/>
            <person name="Bonnet C."/>
            <person name="Boukhgalter B."/>
            <person name="Bourzgui I."/>
            <person name="Brown A."/>
            <person name="Cahill P."/>
            <person name="Channer S."/>
            <person name="Cheshatsang Y."/>
            <person name="Chuda L."/>
            <person name="Citroen M."/>
            <person name="Collymore A."/>
            <person name="Cooke P."/>
            <person name="Costello M."/>
            <person name="D'Aco K."/>
            <person name="Daza R."/>
            <person name="De Haan G."/>
            <person name="DeGray S."/>
            <person name="DeMaso C."/>
            <person name="Dhargay N."/>
            <person name="Dooley K."/>
            <person name="Dooley E."/>
            <person name="Doricent M."/>
            <person name="Dorje P."/>
            <person name="Dorjee K."/>
            <person name="Dupes A."/>
            <person name="Elong R."/>
            <person name="Falk J."/>
            <person name="Farina A."/>
            <person name="Faro S."/>
            <person name="Ferguson D."/>
            <person name="Fisher S."/>
            <person name="Foley C.D."/>
            <person name="Franke A."/>
            <person name="Friedrich D."/>
            <person name="Gadbois L."/>
            <person name="Gearin G."/>
            <person name="Gearin C.R."/>
            <person name="Giannoukos G."/>
            <person name="Goode T."/>
            <person name="Graham J."/>
            <person name="Grandbois E."/>
            <person name="Grewal S."/>
            <person name="Gyaltsen K."/>
            <person name="Hafez N."/>
            <person name="Hagos B."/>
            <person name="Hall J."/>
            <person name="Henson C."/>
            <person name="Hollinger A."/>
            <person name="Honan T."/>
            <person name="Huard M.D."/>
            <person name="Hughes L."/>
            <person name="Hurhula B."/>
            <person name="Husby M.E."/>
            <person name="Kamat A."/>
            <person name="Kanga B."/>
            <person name="Kashin S."/>
            <person name="Khazanovich D."/>
            <person name="Kisner P."/>
            <person name="Lance K."/>
            <person name="Lara M."/>
            <person name="Lee W."/>
            <person name="Lennon N."/>
            <person name="Letendre F."/>
            <person name="LeVine R."/>
            <person name="Lipovsky A."/>
            <person name="Liu X."/>
            <person name="Liu J."/>
            <person name="Liu S."/>
            <person name="Lokyitsang T."/>
            <person name="Lokyitsang Y."/>
            <person name="Lubonja R."/>
            <person name="Lui A."/>
            <person name="MacDonald P."/>
            <person name="Magnisalis V."/>
            <person name="Maru K."/>
            <person name="Matthews C."/>
            <person name="McCusker W."/>
            <person name="McDonough S."/>
            <person name="Mehta T."/>
            <person name="Meldrim J."/>
            <person name="Meneus L."/>
            <person name="Mihai O."/>
            <person name="Mihalev A."/>
            <person name="Mihova T."/>
            <person name="Mittelman R."/>
            <person name="Mlenga V."/>
            <person name="Montmayeur A."/>
            <person name="Mulrain L."/>
            <person name="Navidi A."/>
            <person name="Naylor J."/>
            <person name="Negash T."/>
            <person name="Nguyen T."/>
            <person name="Nguyen N."/>
            <person name="Nicol R."/>
            <person name="Norbu C."/>
            <person name="Norbu N."/>
            <person name="Novod N."/>
            <person name="O'Neill B."/>
            <person name="Osman S."/>
            <person name="Markiewicz E."/>
            <person name="Oyono O.L."/>
            <person name="Patti C."/>
            <person name="Phunkhang P."/>
            <person name="Pierre F."/>
            <person name="Priest M."/>
            <person name="Raghuraman S."/>
            <person name="Rege F."/>
            <person name="Reyes R."/>
            <person name="Rise C."/>
            <person name="Rogov P."/>
            <person name="Ross K."/>
            <person name="Ryan E."/>
            <person name="Settipalli S."/>
            <person name="Shea T."/>
            <person name="Sherpa N."/>
            <person name="Shi L."/>
            <person name="Shih D."/>
            <person name="Sparrow T."/>
            <person name="Spaulding J."/>
            <person name="Stalker J."/>
            <person name="Stange-Thomann N."/>
            <person name="Stavropoulos S."/>
            <person name="Stone C."/>
            <person name="Strader C."/>
            <person name="Tesfaye S."/>
            <person name="Thomson T."/>
            <person name="Thoulutsang Y."/>
            <person name="Thoulutsang D."/>
            <person name="Topham K."/>
            <person name="Topping I."/>
            <person name="Tsamla T."/>
            <person name="Vassiliev H."/>
            <person name="Vo A."/>
            <person name="Wangchuk T."/>
            <person name="Wangdi T."/>
            <person name="Weiand M."/>
            <person name="Wilkinson J."/>
            <person name="Wilson A."/>
            <person name="Yadav S."/>
            <person name="Young G."/>
            <person name="Yu Q."/>
            <person name="Zembek L."/>
            <person name="Zhong D."/>
            <person name="Zimmer A."/>
            <person name="Zwirko Z."/>
            <person name="Jaffe D.B."/>
            <person name="Alvarez P."/>
            <person name="Brockman W."/>
            <person name="Butler J."/>
            <person name="Chin C."/>
            <person name="Gnerre S."/>
            <person name="MacCallum I."/>
            <person name="Graves J.A."/>
            <person name="Ponting C.P."/>
            <person name="Breen M."/>
            <person name="Samollow P.B."/>
            <person name="Lander E.S."/>
            <person name="Lindblad-Toh K."/>
        </authorList>
    </citation>
    <scope>NUCLEOTIDE SEQUENCE [LARGE SCALE GENOMIC DNA]</scope>
</reference>
<feature type="compositionally biased region" description="Polar residues" evidence="1">
    <location>
        <begin position="66"/>
        <end position="76"/>
    </location>
</feature>
<dbReference type="Ensembl" id="ENSMODT00000042939.2">
    <property type="protein sequence ID" value="ENSMODP00000039834.1"/>
    <property type="gene ID" value="ENSMODG00000029333.2"/>
</dbReference>
<dbReference type="OrthoDB" id="8898641at2759"/>
<dbReference type="GO" id="GO:0009566">
    <property type="term" value="P:fertilization"/>
    <property type="evidence" value="ECO:0000318"/>
    <property type="project" value="GO_Central"/>
</dbReference>
<keyword evidence="3" id="KW-1185">Reference proteome</keyword>
<sequence length="327" mass="37460">MKRHYVDTGNEKDLPYSKAPCQPAEELDDVNWVPFWEEAGDVKEEESTPVPGPSISRAQDGGLESKVQSQQGRSRTPSVYQSCSQYYSCFSSITNSEENKSQQSTYAFYTRVQTVQGVAVAWETESGFESIGLRPRVREAEFTERQRREGSPIESISTSDLVSETDSWEGEAFQEFEEPETSVPSDSSQEIRETPDWLITTNYGLRCLACCRIFPNLEALLHHAQHGIKEGFSCHIFFREMLQRRQSHSEQQEQPPEDQDQGQSHSSEPSRKPQEKQILSEIECLSATTANKKGQRESHISFKGVDQHRDQEQSYEKWDEDRSQEKI</sequence>
<reference evidence="2" key="3">
    <citation type="submission" date="2025-09" db="UniProtKB">
        <authorList>
            <consortium name="Ensembl"/>
        </authorList>
    </citation>
    <scope>IDENTIFICATION</scope>
</reference>
<evidence type="ECO:0000313" key="2">
    <source>
        <dbReference type="Ensembl" id="ENSMODP00000039834.1"/>
    </source>
</evidence>
<organism evidence="2 3">
    <name type="scientific">Monodelphis domestica</name>
    <name type="common">Gray short-tailed opossum</name>
    <dbReference type="NCBI Taxonomy" id="13616"/>
    <lineage>
        <taxon>Eukaryota</taxon>
        <taxon>Metazoa</taxon>
        <taxon>Chordata</taxon>
        <taxon>Craniata</taxon>
        <taxon>Vertebrata</taxon>
        <taxon>Euteleostomi</taxon>
        <taxon>Mammalia</taxon>
        <taxon>Metatheria</taxon>
        <taxon>Didelphimorphia</taxon>
        <taxon>Didelphidae</taxon>
        <taxon>Monodelphis</taxon>
    </lineage>
</organism>
<evidence type="ECO:0000256" key="1">
    <source>
        <dbReference type="SAM" id="MobiDB-lite"/>
    </source>
</evidence>
<dbReference type="PANTHER" id="PTHR33517:SF2">
    <property type="entry name" value="PROTEIN FAM170B"/>
    <property type="match status" value="1"/>
</dbReference>
<dbReference type="RefSeq" id="XP_007478666.1">
    <property type="nucleotide sequence ID" value="XM_007478604.3"/>
</dbReference>
<feature type="compositionally biased region" description="Basic and acidic residues" evidence="1">
    <location>
        <begin position="294"/>
        <end position="327"/>
    </location>
</feature>
<feature type="region of interest" description="Disordered" evidence="1">
    <location>
        <begin position="38"/>
        <end position="76"/>
    </location>
</feature>
<proteinExistence type="predicted"/>
<feature type="region of interest" description="Disordered" evidence="1">
    <location>
        <begin position="245"/>
        <end position="327"/>
    </location>
</feature>
<accession>K7E233</accession>
<evidence type="ECO:0000313" key="3">
    <source>
        <dbReference type="Proteomes" id="UP000002280"/>
    </source>
</evidence>
<dbReference type="InParanoid" id="K7E233"/>
<feature type="compositionally biased region" description="Acidic residues" evidence="1">
    <location>
        <begin position="166"/>
        <end position="180"/>
    </location>
</feature>
<dbReference type="Proteomes" id="UP000002280">
    <property type="component" value="Chromosome 1"/>
</dbReference>
<name>K7E233_MONDO</name>
<dbReference type="PANTHER" id="PTHR33517">
    <property type="entry name" value="PROTEIN FAM170B-RELATED"/>
    <property type="match status" value="1"/>
</dbReference>
<dbReference type="HOGENOM" id="CLU_062038_1_0_1"/>
<dbReference type="FunCoup" id="K7E233">
    <property type="interactions" value="6"/>
</dbReference>
<dbReference type="STRING" id="13616.ENSMODP00000039834"/>
<dbReference type="CTD" id="170370"/>
<dbReference type="GeneID" id="100619009"/>